<reference evidence="4" key="3">
    <citation type="submission" date="2018-08" db="EMBL/GenBank/DDBJ databases">
        <title>Leveraging single-cell genomics to expand the Fungal Tree of Life.</title>
        <authorList>
            <consortium name="DOE Joint Genome Institute"/>
            <person name="Ahrendt S.R."/>
            <person name="Quandt C.A."/>
            <person name="Ciobanu D."/>
            <person name="Clum A."/>
            <person name="Salamov A."/>
            <person name="Andreopoulos B."/>
            <person name="Cheng J.-F."/>
            <person name="Woyke T."/>
            <person name="Pelin A."/>
            <person name="Henrissat B."/>
            <person name="Reynolds N."/>
            <person name="Benny G.L."/>
            <person name="Smith M.E."/>
            <person name="James T.Y."/>
            <person name="Grigoriev I.V."/>
        </authorList>
    </citation>
    <scope>NUCLEOTIDE SEQUENCE</scope>
    <source>
        <strain evidence="4">CSF55</strain>
    </source>
</reference>
<dbReference type="PANTHER" id="PTHR24078">
    <property type="entry name" value="DNAJ HOMOLOG SUBFAMILY C MEMBER"/>
    <property type="match status" value="1"/>
</dbReference>
<dbReference type="Gene3D" id="1.10.287.110">
    <property type="entry name" value="DnaJ domain"/>
    <property type="match status" value="1"/>
</dbReference>
<evidence type="ECO:0000259" key="2">
    <source>
        <dbReference type="PROSITE" id="PS50076"/>
    </source>
</evidence>
<evidence type="ECO:0000313" key="6">
    <source>
        <dbReference type="Proteomes" id="UP000281549"/>
    </source>
</evidence>
<proteinExistence type="predicted"/>
<dbReference type="EMBL" id="KE560790">
    <property type="protein sequence ID" value="EPZ35621.1"/>
    <property type="molecule type" value="Genomic_DNA"/>
</dbReference>
<dbReference type="OMA" id="MPIRKEG"/>
<dbReference type="FunFam" id="1.10.287.110:FF:000072">
    <property type="entry name" value="DnaJ family protein"/>
    <property type="match status" value="1"/>
</dbReference>
<dbReference type="FunFam" id="2.60.260.20:FF:000013">
    <property type="entry name" value="DnaJ subfamily B member 11"/>
    <property type="match status" value="1"/>
</dbReference>
<dbReference type="Proteomes" id="UP000281549">
    <property type="component" value="Unassembled WGS sequence"/>
</dbReference>
<dbReference type="AlphaFoldDB" id="A0A075B3N5"/>
<dbReference type="PANTHER" id="PTHR24078:SF553">
    <property type="entry name" value="DNAJ HOMOLOG SUBFAMILY B MEMBER 5"/>
    <property type="match status" value="1"/>
</dbReference>
<sequence length="325" mass="35515">MGKDYYAILGIPKDADEDAIKKAYRKLALKWHPDRNPDSKELADKKFKELAEAYEVLIDKNKRQIYDQFGEEGLKNSGGPPPGAGGRGFPQGFSFGGGGFRPHSADFIFEQFFGGGFGGGSSFMDVDDDFGGSPFGFGGGRSSKPKKAPAVQKHIQVSLEELYTGASKKMKVTRKVFDATGRPSTLEKILQIDIKPGWKSGTKVRFEGEGDEISPGNAQAIEFVIEEKPHPVFKREGHDLHMNITLSLSEALTGFTKPITTVDGRTANISNVNVTQPGQTMTYANAGMPNQKNPNQKGNLVIHFNVQFPSSLTDIQKDTIRKVLA</sequence>
<dbReference type="STRING" id="988480.A0A075B3N5"/>
<organism evidence="3 5">
    <name type="scientific">Rozella allomycis (strain CSF55)</name>
    <dbReference type="NCBI Taxonomy" id="988480"/>
    <lineage>
        <taxon>Eukaryota</taxon>
        <taxon>Fungi</taxon>
        <taxon>Fungi incertae sedis</taxon>
        <taxon>Cryptomycota</taxon>
        <taxon>Cryptomycota incertae sedis</taxon>
        <taxon>Rozella</taxon>
    </lineage>
</organism>
<reference evidence="6" key="2">
    <citation type="journal article" date="2018" name="Nat. Microbiol.">
        <title>Leveraging single-cell genomics to expand the fungal tree of life.</title>
        <authorList>
            <person name="Ahrendt S.R."/>
            <person name="Quandt C.A."/>
            <person name="Ciobanu D."/>
            <person name="Clum A."/>
            <person name="Salamov A."/>
            <person name="Andreopoulos B."/>
            <person name="Cheng J.F."/>
            <person name="Woyke T."/>
            <person name="Pelin A."/>
            <person name="Henrissat B."/>
            <person name="Reynolds N.K."/>
            <person name="Benny G.L."/>
            <person name="Smith M.E."/>
            <person name="James T.Y."/>
            <person name="Grigoriev I.V."/>
        </authorList>
    </citation>
    <scope>NUCLEOTIDE SEQUENCE [LARGE SCALE GENOMIC DNA]</scope>
    <source>
        <strain evidence="6">CSF55</strain>
    </source>
</reference>
<dbReference type="SUPFAM" id="SSF49493">
    <property type="entry name" value="HSP40/DnaJ peptide-binding domain"/>
    <property type="match status" value="2"/>
</dbReference>
<dbReference type="HOGENOM" id="CLU_017633_10_2_1"/>
<dbReference type="InterPro" id="IPR018253">
    <property type="entry name" value="DnaJ_domain_CS"/>
</dbReference>
<evidence type="ECO:0000313" key="5">
    <source>
        <dbReference type="Proteomes" id="UP000030755"/>
    </source>
</evidence>
<dbReference type="InterPro" id="IPR008971">
    <property type="entry name" value="HSP40/DnaJ_pept-bd"/>
</dbReference>
<evidence type="ECO:0000313" key="3">
    <source>
        <dbReference type="EMBL" id="EPZ35621.1"/>
    </source>
</evidence>
<dbReference type="FunFam" id="2.60.260.20:FF:000002">
    <property type="entry name" value="Dnaj homolog subfamily b member"/>
    <property type="match status" value="1"/>
</dbReference>
<dbReference type="Pfam" id="PF00226">
    <property type="entry name" value="DnaJ"/>
    <property type="match status" value="1"/>
</dbReference>
<dbReference type="InterPro" id="IPR036869">
    <property type="entry name" value="J_dom_sf"/>
</dbReference>
<dbReference type="GO" id="GO:0051082">
    <property type="term" value="F:unfolded protein binding"/>
    <property type="evidence" value="ECO:0007669"/>
    <property type="project" value="InterPro"/>
</dbReference>
<dbReference type="PROSITE" id="PS00636">
    <property type="entry name" value="DNAJ_1"/>
    <property type="match status" value="1"/>
</dbReference>
<protein>
    <submittedName>
        <fullName evidence="3">Chaperone DnaJ domain-containing protein</fullName>
    </submittedName>
    <submittedName>
        <fullName evidence="4">DnaJ-domain-containing protein</fullName>
    </submittedName>
</protein>
<dbReference type="Gene3D" id="2.60.260.20">
    <property type="entry name" value="Urease metallochaperone UreE, N-terminal domain"/>
    <property type="match status" value="2"/>
</dbReference>
<dbReference type="OrthoDB" id="10250354at2759"/>
<keyword evidence="1" id="KW-0143">Chaperone</keyword>
<name>A0A075B3N5_ROZAC</name>
<dbReference type="InterPro" id="IPR001623">
    <property type="entry name" value="DnaJ_domain"/>
</dbReference>
<dbReference type="SUPFAM" id="SSF46565">
    <property type="entry name" value="Chaperone J-domain"/>
    <property type="match status" value="1"/>
</dbReference>
<keyword evidence="5" id="KW-1185">Reference proteome</keyword>
<dbReference type="InterPro" id="IPR051339">
    <property type="entry name" value="DnaJ_subfamily_B"/>
</dbReference>
<dbReference type="InterPro" id="IPR002939">
    <property type="entry name" value="DnaJ_C"/>
</dbReference>
<dbReference type="Pfam" id="PF01556">
    <property type="entry name" value="DnaJ_C"/>
    <property type="match status" value="1"/>
</dbReference>
<accession>A0A075B3N5</accession>
<dbReference type="Proteomes" id="UP000030755">
    <property type="component" value="Unassembled WGS sequence"/>
</dbReference>
<dbReference type="GO" id="GO:0005829">
    <property type="term" value="C:cytosol"/>
    <property type="evidence" value="ECO:0007669"/>
    <property type="project" value="TreeGrafter"/>
</dbReference>
<reference evidence="3 5" key="1">
    <citation type="journal article" date="2013" name="Curr. Biol.">
        <title>Shared signatures of parasitism and phylogenomics unite Cryptomycota and microsporidia.</title>
        <authorList>
            <person name="James T.Y."/>
            <person name="Pelin A."/>
            <person name="Bonen L."/>
            <person name="Ahrendt S."/>
            <person name="Sain D."/>
            <person name="Corradi N."/>
            <person name="Stajich J.E."/>
        </authorList>
    </citation>
    <scope>NUCLEOTIDE SEQUENCE [LARGE SCALE GENOMIC DNA]</scope>
    <source>
        <strain evidence="3">CSF55</strain>
        <strain evidence="3">CSF55</strain>
    </source>
</reference>
<evidence type="ECO:0000313" key="4">
    <source>
        <dbReference type="EMBL" id="RKP19787.1"/>
    </source>
</evidence>
<feature type="domain" description="J" evidence="2">
    <location>
        <begin position="4"/>
        <end position="70"/>
    </location>
</feature>
<dbReference type="CDD" id="cd06257">
    <property type="entry name" value="DnaJ"/>
    <property type="match status" value="1"/>
</dbReference>
<dbReference type="PRINTS" id="PR00625">
    <property type="entry name" value="JDOMAIN"/>
</dbReference>
<dbReference type="EMBL" id="ML005160">
    <property type="protein sequence ID" value="RKP19787.1"/>
    <property type="molecule type" value="Genomic_DNA"/>
</dbReference>
<dbReference type="GO" id="GO:0006413">
    <property type="term" value="P:translational initiation"/>
    <property type="evidence" value="ECO:0007669"/>
    <property type="project" value="TreeGrafter"/>
</dbReference>
<dbReference type="GO" id="GO:0006457">
    <property type="term" value="P:protein folding"/>
    <property type="evidence" value="ECO:0007669"/>
    <property type="project" value="InterPro"/>
</dbReference>
<dbReference type="SMART" id="SM00271">
    <property type="entry name" value="DnaJ"/>
    <property type="match status" value="1"/>
</dbReference>
<dbReference type="PROSITE" id="PS50076">
    <property type="entry name" value="DNAJ_2"/>
    <property type="match status" value="1"/>
</dbReference>
<dbReference type="GO" id="GO:0051087">
    <property type="term" value="F:protein-folding chaperone binding"/>
    <property type="evidence" value="ECO:0007669"/>
    <property type="project" value="TreeGrafter"/>
</dbReference>
<evidence type="ECO:0000256" key="1">
    <source>
        <dbReference type="ARBA" id="ARBA00023186"/>
    </source>
</evidence>
<gene>
    <name evidence="3" type="ORF">O9G_002629</name>
    <name evidence="4" type="ORF">ROZALSC1DRAFT_28656</name>
</gene>
<dbReference type="CDD" id="cd10747">
    <property type="entry name" value="DnaJ_C"/>
    <property type="match status" value="1"/>
</dbReference>